<evidence type="ECO:0000256" key="6">
    <source>
        <dbReference type="ARBA" id="ARBA00023306"/>
    </source>
</evidence>
<evidence type="ECO:0000256" key="4">
    <source>
        <dbReference type="ARBA" id="ARBA00022969"/>
    </source>
</evidence>
<keyword evidence="4" id="KW-0749">Sporulation</keyword>
<dbReference type="EMBL" id="PVTJ01000001">
    <property type="protein sequence ID" value="PRY62428.1"/>
    <property type="molecule type" value="Genomic_DNA"/>
</dbReference>
<keyword evidence="6" id="KW-0131">Cell cycle</keyword>
<reference evidence="7 8" key="1">
    <citation type="submission" date="2018-03" db="EMBL/GenBank/DDBJ databases">
        <title>Genomic Encyclopedia of Type Strains, Phase III (KMG-III): the genomes of soil and plant-associated and newly described type strains.</title>
        <authorList>
            <person name="Whitman W."/>
        </authorList>
    </citation>
    <scope>NUCLEOTIDE SEQUENCE [LARGE SCALE GENOMIC DNA]</scope>
    <source>
        <strain evidence="7 8">CGMCC 4.7067</strain>
    </source>
</reference>
<dbReference type="AlphaFoldDB" id="A0A2T0UX54"/>
<keyword evidence="5" id="KW-0717">Septation</keyword>
<dbReference type="GO" id="GO:0030435">
    <property type="term" value="P:sporulation resulting in formation of a cellular spore"/>
    <property type="evidence" value="ECO:0007669"/>
    <property type="project" value="UniProtKB-KW"/>
</dbReference>
<dbReference type="GO" id="GO:0000917">
    <property type="term" value="P:division septum assembly"/>
    <property type="evidence" value="ECO:0007669"/>
    <property type="project" value="UniProtKB-KW"/>
</dbReference>
<comment type="similarity">
    <text evidence="2">Belongs to the SsgA family.</text>
</comment>
<name>A0A2T0UX54_9ACTN</name>
<evidence type="ECO:0000256" key="2">
    <source>
        <dbReference type="ARBA" id="ARBA00009323"/>
    </source>
</evidence>
<evidence type="ECO:0000313" key="7">
    <source>
        <dbReference type="EMBL" id="PRY62428.1"/>
    </source>
</evidence>
<comment type="subcellular location">
    <subcellularLocation>
        <location evidence="1">Cell septum</location>
    </subcellularLocation>
</comment>
<evidence type="ECO:0000256" key="5">
    <source>
        <dbReference type="ARBA" id="ARBA00023210"/>
    </source>
</evidence>
<accession>A0A2T0UX54</accession>
<dbReference type="Proteomes" id="UP000238176">
    <property type="component" value="Unassembled WGS sequence"/>
</dbReference>
<keyword evidence="8" id="KW-1185">Reference proteome</keyword>
<keyword evidence="3 7" id="KW-0132">Cell division</keyword>
<organism evidence="7 8">
    <name type="scientific">Glycomyces artemisiae</name>
    <dbReference type="NCBI Taxonomy" id="1076443"/>
    <lineage>
        <taxon>Bacteria</taxon>
        <taxon>Bacillati</taxon>
        <taxon>Actinomycetota</taxon>
        <taxon>Actinomycetes</taxon>
        <taxon>Glycomycetales</taxon>
        <taxon>Glycomycetaceae</taxon>
        <taxon>Glycomyces</taxon>
    </lineage>
</organism>
<proteinExistence type="inferred from homology"/>
<dbReference type="InterPro" id="IPR038658">
    <property type="entry name" value="SsgB_sf"/>
</dbReference>
<sequence>MTAGFGGAGRTLGGNAMSMARSATVDIGTTMRLVAPDFATVSVRASLRYDPDDPYAVCVMFHPDGTDADQVAWSFSRELLAKGLEEPTGIGDVRVWPWTTPRGESVALALSSPDGNALFEINRGVVQRFLRRAYSLVPRGRESGYVDMDTTLTKLLAGGV</sequence>
<evidence type="ECO:0000256" key="3">
    <source>
        <dbReference type="ARBA" id="ARBA00022618"/>
    </source>
</evidence>
<dbReference type="GO" id="GO:0030428">
    <property type="term" value="C:cell septum"/>
    <property type="evidence" value="ECO:0007669"/>
    <property type="project" value="UniProtKB-SubCell"/>
</dbReference>
<dbReference type="Gene3D" id="2.30.31.20">
    <property type="entry name" value="Sporulation-specific cell division protein SsgB"/>
    <property type="match status" value="1"/>
</dbReference>
<dbReference type="InterPro" id="IPR006776">
    <property type="entry name" value="SsgB"/>
</dbReference>
<gene>
    <name evidence="7" type="ORF">B0I28_101762</name>
</gene>
<protein>
    <submittedName>
        <fullName evidence="7">Sporulation and cell division protein SsgA</fullName>
    </submittedName>
</protein>
<evidence type="ECO:0000256" key="1">
    <source>
        <dbReference type="ARBA" id="ARBA00004431"/>
    </source>
</evidence>
<dbReference type="Pfam" id="PF04686">
    <property type="entry name" value="SsgA"/>
    <property type="match status" value="1"/>
</dbReference>
<comment type="caution">
    <text evidence="7">The sequence shown here is derived from an EMBL/GenBank/DDBJ whole genome shotgun (WGS) entry which is preliminary data.</text>
</comment>
<evidence type="ECO:0000313" key="8">
    <source>
        <dbReference type="Proteomes" id="UP000238176"/>
    </source>
</evidence>